<dbReference type="RefSeq" id="WP_097842020.1">
    <property type="nucleotide sequence ID" value="NZ_NVLX01000034.1"/>
</dbReference>
<dbReference type="Proteomes" id="UP000220192">
    <property type="component" value="Unassembled WGS sequence"/>
</dbReference>
<sequence>MGWKHYQAGALPAELREKRWFKGVFKGLYKRNSIKKAMLIVGSVTTGFFRGLLEQRKTASNIDLTRFLIV</sequence>
<protein>
    <submittedName>
        <fullName evidence="1">Uncharacterized protein</fullName>
    </submittedName>
</protein>
<proteinExistence type="predicted"/>
<evidence type="ECO:0000313" key="1">
    <source>
        <dbReference type="EMBL" id="PDZ13949.1"/>
    </source>
</evidence>
<dbReference type="EMBL" id="NVLX01000034">
    <property type="protein sequence ID" value="PDZ13949.1"/>
    <property type="molecule type" value="Genomic_DNA"/>
</dbReference>
<gene>
    <name evidence="1" type="ORF">CON16_27450</name>
</gene>
<accession>A0A2A7D1W0</accession>
<organism evidence="1 2">
    <name type="scientific">Bacillus anthracis</name>
    <name type="common">anthrax bacterium</name>
    <dbReference type="NCBI Taxonomy" id="1392"/>
    <lineage>
        <taxon>Bacteria</taxon>
        <taxon>Bacillati</taxon>
        <taxon>Bacillota</taxon>
        <taxon>Bacilli</taxon>
        <taxon>Bacillales</taxon>
        <taxon>Bacillaceae</taxon>
        <taxon>Bacillus</taxon>
        <taxon>Bacillus cereus group</taxon>
    </lineage>
</organism>
<dbReference type="AlphaFoldDB" id="A0A2A7D1W0"/>
<name>A0A2A7D1W0_BACAN</name>
<comment type="caution">
    <text evidence="1">The sequence shown here is derived from an EMBL/GenBank/DDBJ whole genome shotgun (WGS) entry which is preliminary data.</text>
</comment>
<evidence type="ECO:0000313" key="2">
    <source>
        <dbReference type="Proteomes" id="UP000220192"/>
    </source>
</evidence>
<reference evidence="1 2" key="1">
    <citation type="submission" date="2017-09" db="EMBL/GenBank/DDBJ databases">
        <title>Large-scale bioinformatics analysis of Bacillus genomes uncovers conserved roles of natural products in bacterial physiology.</title>
        <authorList>
            <consortium name="Agbiome Team Llc"/>
            <person name="Bleich R.M."/>
            <person name="Grubbs K.J."/>
            <person name="Santa Maria K.C."/>
            <person name="Allen S.E."/>
            <person name="Farag S."/>
            <person name="Shank E.A."/>
            <person name="Bowers A."/>
        </authorList>
    </citation>
    <scope>NUCLEOTIDE SEQUENCE [LARGE SCALE GENOMIC DNA]</scope>
    <source>
        <strain evidence="1 2">AFS095574</strain>
    </source>
</reference>